<dbReference type="InterPro" id="IPR050411">
    <property type="entry name" value="AlphaKG_dependent_hydroxylases"/>
</dbReference>
<protein>
    <submittedName>
        <fullName evidence="5">TauD/TfdA family dioxygenase</fullName>
        <ecNumber evidence="5">1.14.11.-</ecNumber>
    </submittedName>
</protein>
<dbReference type="InterPro" id="IPR003819">
    <property type="entry name" value="TauD/TfdA-like"/>
</dbReference>
<accession>A0ABU5E139</accession>
<evidence type="ECO:0000256" key="1">
    <source>
        <dbReference type="ARBA" id="ARBA00001954"/>
    </source>
</evidence>
<dbReference type="RefSeq" id="WP_320501414.1">
    <property type="nucleotide sequence ID" value="NZ_JAXCLX010000002.1"/>
</dbReference>
<organism evidence="5 6">
    <name type="scientific">Dongia rigui</name>
    <dbReference type="NCBI Taxonomy" id="940149"/>
    <lineage>
        <taxon>Bacteria</taxon>
        <taxon>Pseudomonadati</taxon>
        <taxon>Pseudomonadota</taxon>
        <taxon>Alphaproteobacteria</taxon>
        <taxon>Rhodospirillales</taxon>
        <taxon>Dongiaceae</taxon>
        <taxon>Dongia</taxon>
    </lineage>
</organism>
<name>A0ABU5E139_9PROT</name>
<dbReference type="PANTHER" id="PTHR10696">
    <property type="entry name" value="GAMMA-BUTYROBETAINE HYDROXYLASE-RELATED"/>
    <property type="match status" value="1"/>
</dbReference>
<dbReference type="GO" id="GO:0051213">
    <property type="term" value="F:dioxygenase activity"/>
    <property type="evidence" value="ECO:0007669"/>
    <property type="project" value="UniProtKB-KW"/>
</dbReference>
<reference evidence="5 6" key="1">
    <citation type="journal article" date="2013" name="Antonie Van Leeuwenhoek">
        <title>Dongia rigui sp. nov., isolated from freshwater of a large wetland in Korea.</title>
        <authorList>
            <person name="Baik K.S."/>
            <person name="Hwang Y.M."/>
            <person name="Choi J.S."/>
            <person name="Kwon J."/>
            <person name="Seong C.N."/>
        </authorList>
    </citation>
    <scope>NUCLEOTIDE SEQUENCE [LARGE SCALE GENOMIC DNA]</scope>
    <source>
        <strain evidence="5 6">04SU4-P</strain>
    </source>
</reference>
<evidence type="ECO:0000313" key="6">
    <source>
        <dbReference type="Proteomes" id="UP001271769"/>
    </source>
</evidence>
<keyword evidence="6" id="KW-1185">Reference proteome</keyword>
<keyword evidence="3" id="KW-0045">Antibiotic biosynthesis</keyword>
<dbReference type="EMBL" id="JAXCLX010000002">
    <property type="protein sequence ID" value="MDY0872944.1"/>
    <property type="molecule type" value="Genomic_DNA"/>
</dbReference>
<dbReference type="Pfam" id="PF02668">
    <property type="entry name" value="TauD"/>
    <property type="match status" value="1"/>
</dbReference>
<dbReference type="Proteomes" id="UP001271769">
    <property type="component" value="Unassembled WGS sequence"/>
</dbReference>
<feature type="domain" description="TauD/TfdA-like" evidence="4">
    <location>
        <begin position="54"/>
        <end position="307"/>
    </location>
</feature>
<proteinExistence type="predicted"/>
<dbReference type="EC" id="1.14.11.-" evidence="5"/>
<evidence type="ECO:0000256" key="2">
    <source>
        <dbReference type="ARBA" id="ARBA00023002"/>
    </source>
</evidence>
<comment type="cofactor">
    <cofactor evidence="1">
        <name>Fe(2+)</name>
        <dbReference type="ChEBI" id="CHEBI:29033"/>
    </cofactor>
</comment>
<sequence length="335" mass="37417">MGAAIRRPIAGTAGWKGSDFRSKDDVAFDLGPRHLAAFDAAIVEARRQGLGIPAIGKSHHDFPTIADDIAALKRELMQGRGMVILRGWPVEKYSLDEIGLLYGWLGSHFGKPVIQSGKGDRLGYVADVPQPGKINRGYRSNAELRMHTDSDDIVGLLCMRKAQTGGLSRIVSAITVYNEILATKPHLLDPLFEGFRIHWNGEEAPGEPPVTAYRVPVFSETQGLLSICFGYKYIEDAFAALGLEPNALEKEALAYLDETASRDDLVYEFQLEPGECSFINNYTTLHSRTSFEDWPDENRRRLLLRLWLQAHEPRPIHANLRRYYGVDGMHAEQVA</sequence>
<evidence type="ECO:0000313" key="5">
    <source>
        <dbReference type="EMBL" id="MDY0872944.1"/>
    </source>
</evidence>
<evidence type="ECO:0000256" key="3">
    <source>
        <dbReference type="ARBA" id="ARBA00023194"/>
    </source>
</evidence>
<keyword evidence="5" id="KW-0223">Dioxygenase</keyword>
<evidence type="ECO:0000259" key="4">
    <source>
        <dbReference type="Pfam" id="PF02668"/>
    </source>
</evidence>
<dbReference type="PANTHER" id="PTHR10696:SF56">
    <property type="entry name" value="TAUD_TFDA-LIKE DOMAIN-CONTAINING PROTEIN"/>
    <property type="match status" value="1"/>
</dbReference>
<dbReference type="SUPFAM" id="SSF51197">
    <property type="entry name" value="Clavaminate synthase-like"/>
    <property type="match status" value="1"/>
</dbReference>
<gene>
    <name evidence="5" type="ORF">SMD31_13460</name>
</gene>
<dbReference type="InterPro" id="IPR042098">
    <property type="entry name" value="TauD-like_sf"/>
</dbReference>
<comment type="caution">
    <text evidence="5">The sequence shown here is derived from an EMBL/GenBank/DDBJ whole genome shotgun (WGS) entry which is preliminary data.</text>
</comment>
<keyword evidence="2 5" id="KW-0560">Oxidoreductase</keyword>
<dbReference type="Gene3D" id="3.60.130.10">
    <property type="entry name" value="Clavaminate synthase-like"/>
    <property type="match status" value="1"/>
</dbReference>